<proteinExistence type="predicted"/>
<feature type="transmembrane region" description="Helical" evidence="9">
    <location>
        <begin position="89"/>
        <end position="110"/>
    </location>
</feature>
<evidence type="ECO:0000256" key="6">
    <source>
        <dbReference type="ARBA" id="ARBA00022989"/>
    </source>
</evidence>
<evidence type="ECO:0000256" key="2">
    <source>
        <dbReference type="ARBA" id="ARBA00022448"/>
    </source>
</evidence>
<dbReference type="EMBL" id="JACOQK010000001">
    <property type="protein sequence ID" value="MBC5786947.1"/>
    <property type="molecule type" value="Genomic_DNA"/>
</dbReference>
<feature type="transmembrane region" description="Helical" evidence="9">
    <location>
        <begin position="357"/>
        <end position="379"/>
    </location>
</feature>
<evidence type="ECO:0000256" key="8">
    <source>
        <dbReference type="ARBA" id="ARBA00023136"/>
    </source>
</evidence>
<gene>
    <name evidence="11" type="ORF">H8Z77_02770</name>
</gene>
<feature type="transmembrane region" description="Helical" evidence="9">
    <location>
        <begin position="188"/>
        <end position="207"/>
    </location>
</feature>
<organism evidence="11 12">
    <name type="scientific">Clostridium facile</name>
    <dbReference type="NCBI Taxonomy" id="2763035"/>
    <lineage>
        <taxon>Bacteria</taxon>
        <taxon>Bacillati</taxon>
        <taxon>Bacillota</taxon>
        <taxon>Clostridia</taxon>
        <taxon>Eubacteriales</taxon>
        <taxon>Clostridiaceae</taxon>
        <taxon>Clostridium</taxon>
    </lineage>
</organism>
<evidence type="ECO:0000256" key="5">
    <source>
        <dbReference type="ARBA" id="ARBA00022692"/>
    </source>
</evidence>
<name>A0ABR7IPA2_9CLOT</name>
<accession>A0ABR7IPA2</accession>
<dbReference type="Pfam" id="PF02080">
    <property type="entry name" value="TrkA_C"/>
    <property type="match status" value="2"/>
</dbReference>
<feature type="domain" description="RCK C-terminal" evidence="10">
    <location>
        <begin position="394"/>
        <end position="477"/>
    </location>
</feature>
<feature type="transmembrane region" description="Helical" evidence="9">
    <location>
        <begin position="28"/>
        <end position="46"/>
    </location>
</feature>
<evidence type="ECO:0000256" key="9">
    <source>
        <dbReference type="SAM" id="Phobius"/>
    </source>
</evidence>
<evidence type="ECO:0000313" key="11">
    <source>
        <dbReference type="EMBL" id="MBC5786947.1"/>
    </source>
</evidence>
<dbReference type="PROSITE" id="PS51202">
    <property type="entry name" value="RCK_C"/>
    <property type="match status" value="2"/>
</dbReference>
<dbReference type="InterPro" id="IPR036721">
    <property type="entry name" value="RCK_C_sf"/>
</dbReference>
<dbReference type="Proteomes" id="UP000649151">
    <property type="component" value="Unassembled WGS sequence"/>
</dbReference>
<dbReference type="NCBIfam" id="NF003716">
    <property type="entry name" value="PRK05326.1-3"/>
    <property type="match status" value="1"/>
</dbReference>
<evidence type="ECO:0000256" key="4">
    <source>
        <dbReference type="ARBA" id="ARBA00022475"/>
    </source>
</evidence>
<comment type="subcellular location">
    <subcellularLocation>
        <location evidence="1">Cell membrane</location>
        <topology evidence="1">Multi-pass membrane protein</topology>
    </subcellularLocation>
</comment>
<comment type="caution">
    <text evidence="11">The sequence shown here is derived from an EMBL/GenBank/DDBJ whole genome shotgun (WGS) entry which is preliminary data.</text>
</comment>
<keyword evidence="4" id="KW-1003">Cell membrane</keyword>
<dbReference type="PANTHER" id="PTHR32507:SF7">
    <property type="entry name" value="K(+)_H(+) ANTIPORTER NHAP2"/>
    <property type="match status" value="1"/>
</dbReference>
<keyword evidence="8 9" id="KW-0472">Membrane</keyword>
<feature type="transmembrane region" description="Helical" evidence="9">
    <location>
        <begin position="289"/>
        <end position="307"/>
    </location>
</feature>
<dbReference type="RefSeq" id="WP_186996118.1">
    <property type="nucleotide sequence ID" value="NZ_JACOQK010000001.1"/>
</dbReference>
<dbReference type="InterPro" id="IPR038770">
    <property type="entry name" value="Na+/solute_symporter_sf"/>
</dbReference>
<evidence type="ECO:0000256" key="1">
    <source>
        <dbReference type="ARBA" id="ARBA00004651"/>
    </source>
</evidence>
<feature type="domain" description="RCK C-terminal" evidence="10">
    <location>
        <begin position="478"/>
        <end position="530"/>
    </location>
</feature>
<dbReference type="Pfam" id="PF00999">
    <property type="entry name" value="Na_H_Exchanger"/>
    <property type="match status" value="1"/>
</dbReference>
<keyword evidence="7" id="KW-0406">Ion transport</keyword>
<feature type="transmembrane region" description="Helical" evidence="9">
    <location>
        <begin position="262"/>
        <end position="283"/>
    </location>
</feature>
<protein>
    <submittedName>
        <fullName evidence="11">Potassium/proton antiporter</fullName>
    </submittedName>
</protein>
<keyword evidence="5 9" id="KW-0812">Transmembrane</keyword>
<dbReference type="PANTHER" id="PTHR32507">
    <property type="entry name" value="NA(+)/H(+) ANTIPORTER 1"/>
    <property type="match status" value="1"/>
</dbReference>
<keyword evidence="3" id="KW-0050">Antiport</keyword>
<keyword evidence="2" id="KW-0813">Transport</keyword>
<dbReference type="InterPro" id="IPR006037">
    <property type="entry name" value="RCK_C"/>
</dbReference>
<dbReference type="InterPro" id="IPR006153">
    <property type="entry name" value="Cation/H_exchanger_TM"/>
</dbReference>
<keyword evidence="12" id="KW-1185">Reference proteome</keyword>
<dbReference type="NCBIfam" id="NF003715">
    <property type="entry name" value="PRK05326.1-2"/>
    <property type="match status" value="1"/>
</dbReference>
<feature type="transmembrane region" description="Helical" evidence="9">
    <location>
        <begin position="219"/>
        <end position="250"/>
    </location>
</feature>
<reference evidence="11 12" key="1">
    <citation type="submission" date="2020-08" db="EMBL/GenBank/DDBJ databases">
        <title>Genome public.</title>
        <authorList>
            <person name="Liu C."/>
            <person name="Sun Q."/>
        </authorList>
    </citation>
    <scope>NUCLEOTIDE SEQUENCE [LARGE SCALE GENOMIC DNA]</scope>
    <source>
        <strain evidence="11 12">NSJ-27</strain>
    </source>
</reference>
<evidence type="ECO:0000256" key="7">
    <source>
        <dbReference type="ARBA" id="ARBA00023065"/>
    </source>
</evidence>
<feature type="transmembrane region" description="Helical" evidence="9">
    <location>
        <begin position="58"/>
        <end position="77"/>
    </location>
</feature>
<dbReference type="SUPFAM" id="SSF116726">
    <property type="entry name" value="TrkA C-terminal domain-like"/>
    <property type="match status" value="2"/>
</dbReference>
<keyword evidence="6 9" id="KW-1133">Transmembrane helix</keyword>
<dbReference type="Gene3D" id="1.20.1530.20">
    <property type="match status" value="1"/>
</dbReference>
<feature type="transmembrane region" description="Helical" evidence="9">
    <location>
        <begin position="328"/>
        <end position="351"/>
    </location>
</feature>
<evidence type="ECO:0000259" key="10">
    <source>
        <dbReference type="PROSITE" id="PS51202"/>
    </source>
</evidence>
<dbReference type="Gene3D" id="3.30.70.1450">
    <property type="entry name" value="Regulator of K+ conductance, C-terminal domain"/>
    <property type="match status" value="2"/>
</dbReference>
<evidence type="ECO:0000313" key="12">
    <source>
        <dbReference type="Proteomes" id="UP000649151"/>
    </source>
</evidence>
<sequence length="530" mass="57929">MTGVLLLIGVVIIICILSNRFTEKLPIPSLLVFLALGICFGENGVFRIQFNDYQISETICSICLIFIMYYGGFGTNIKAAKSVLAKSVLMSTVGVVLTAGFVGAFVHFCFGIGWLESLLVSSVIASTDAASVFHILRSQRLNLKDNTASLLEIESGSNDPISYMLTVVLVTMLSGKEISIPLMLAQQVVLGIGCGILLGKLSVWALNKFHFNIAQGRTIFVFAVAVLGYALPAFIGGNGYLSVYLCGIILGNAKIPDKREQVHFFDVLTGVCQMMIFFLLGLLVTPTELPAVILPALLIMLFMTLVGRPLATTMILLPFRSSFRQIGVVSWAGLRGVASIVFAIYAVLNGVPLKYNLFNLVFCVVLFSISLQGSLLPWVSKKLKMIDNKADVRRTFNDYQEESDINFVKIHIGTGHPWVGKNLKEIPLPAEFLVTIILRKQDQVVVPNGDTVIQEGDLLVIAGEGFEDRENLTMQEVTVEKGHKWNNLPLSQVPIPKGTLIVMVQRPGETIIPSGDTVIRTGDVLVVARF</sequence>
<evidence type="ECO:0000256" key="3">
    <source>
        <dbReference type="ARBA" id="ARBA00022449"/>
    </source>
</evidence>